<gene>
    <name evidence="1" type="ORF">GCK72_009073</name>
</gene>
<dbReference type="RefSeq" id="XP_003092894.2">
    <property type="nucleotide sequence ID" value="XM_003092846.2"/>
</dbReference>
<protein>
    <submittedName>
        <fullName evidence="1">Uncharacterized protein</fullName>
    </submittedName>
</protein>
<name>A0A6A5H2J8_CAERE</name>
<dbReference type="Proteomes" id="UP000483820">
    <property type="component" value="Chromosome III"/>
</dbReference>
<dbReference type="AlphaFoldDB" id="A0A6A5H2J8"/>
<evidence type="ECO:0000313" key="2">
    <source>
        <dbReference type="Proteomes" id="UP000483820"/>
    </source>
</evidence>
<dbReference type="CTD" id="9801136"/>
<proteinExistence type="predicted"/>
<sequence>MPSVTKSHGKFDDMVVNFPYLSTMEEIEQLEVDLIDFITYHYICTDKLPLLPSSLFSTMKDIGKKLATDMDEEVVDRMFSLDTVDLLEDDCLIRMLKRCFNIS</sequence>
<dbReference type="KEGG" id="crq:GCK72_009073"/>
<comment type="caution">
    <text evidence="1">The sequence shown here is derived from an EMBL/GenBank/DDBJ whole genome shotgun (WGS) entry which is preliminary data.</text>
</comment>
<evidence type="ECO:0000313" key="1">
    <source>
        <dbReference type="EMBL" id="KAF1760823.1"/>
    </source>
</evidence>
<dbReference type="GeneID" id="9801136"/>
<reference evidence="1 2" key="1">
    <citation type="submission" date="2019-12" db="EMBL/GenBank/DDBJ databases">
        <title>Chromosome-level assembly of the Caenorhabditis remanei genome.</title>
        <authorList>
            <person name="Teterina A.A."/>
            <person name="Willis J.H."/>
            <person name="Phillips P.C."/>
        </authorList>
    </citation>
    <scope>NUCLEOTIDE SEQUENCE [LARGE SCALE GENOMIC DNA]</scope>
    <source>
        <strain evidence="1 2">PX506</strain>
        <tissue evidence="1">Whole organism</tissue>
    </source>
</reference>
<dbReference type="EMBL" id="WUAV01000003">
    <property type="protein sequence ID" value="KAF1760823.1"/>
    <property type="molecule type" value="Genomic_DNA"/>
</dbReference>
<accession>A0A6A5H2J8</accession>
<organism evidence="1 2">
    <name type="scientific">Caenorhabditis remanei</name>
    <name type="common">Caenorhabditis vulgaris</name>
    <dbReference type="NCBI Taxonomy" id="31234"/>
    <lineage>
        <taxon>Eukaryota</taxon>
        <taxon>Metazoa</taxon>
        <taxon>Ecdysozoa</taxon>
        <taxon>Nematoda</taxon>
        <taxon>Chromadorea</taxon>
        <taxon>Rhabditida</taxon>
        <taxon>Rhabditina</taxon>
        <taxon>Rhabditomorpha</taxon>
        <taxon>Rhabditoidea</taxon>
        <taxon>Rhabditidae</taxon>
        <taxon>Peloderinae</taxon>
        <taxon>Caenorhabditis</taxon>
    </lineage>
</organism>